<dbReference type="InterPro" id="IPR000014">
    <property type="entry name" value="PAS"/>
</dbReference>
<keyword evidence="6" id="KW-1185">Reference proteome</keyword>
<dbReference type="NCBIfam" id="TIGR00254">
    <property type="entry name" value="GGDEF"/>
    <property type="match status" value="1"/>
</dbReference>
<evidence type="ECO:0000313" key="5">
    <source>
        <dbReference type="EMBL" id="AUH72564.1"/>
    </source>
</evidence>
<dbReference type="Pfam" id="PF12860">
    <property type="entry name" value="PAS_7"/>
    <property type="match status" value="1"/>
</dbReference>
<dbReference type="PROSITE" id="PS50883">
    <property type="entry name" value="EAL"/>
    <property type="match status" value="1"/>
</dbReference>
<dbReference type="InterPro" id="IPR000160">
    <property type="entry name" value="GGDEF_dom"/>
</dbReference>
<dbReference type="SMART" id="SM00052">
    <property type="entry name" value="EAL"/>
    <property type="match status" value="1"/>
</dbReference>
<reference evidence="5 6" key="1">
    <citation type="submission" date="2017-12" db="EMBL/GenBank/DDBJ databases">
        <title>Legionella sainthelensi LA01-117, whole genome sequence of a clinical isolate from New Zealand.</title>
        <authorList>
            <person name="Cree S.L."/>
            <person name="Slow S."/>
            <person name="Kennedy M.A."/>
            <person name="Murdoch D.R."/>
            <person name="Biggs P.J."/>
            <person name="Anderson T."/>
        </authorList>
    </citation>
    <scope>NUCLEOTIDE SEQUENCE [LARGE SCALE GENOMIC DNA]</scope>
    <source>
        <strain evidence="5 6">LA01-117</strain>
    </source>
</reference>
<dbReference type="CDD" id="cd01949">
    <property type="entry name" value="GGDEF"/>
    <property type="match status" value="1"/>
</dbReference>
<dbReference type="FunFam" id="3.30.70.270:FF:000001">
    <property type="entry name" value="Diguanylate cyclase domain protein"/>
    <property type="match status" value="1"/>
</dbReference>
<dbReference type="Gene3D" id="3.30.450.20">
    <property type="entry name" value="PAS domain"/>
    <property type="match status" value="1"/>
</dbReference>
<dbReference type="SMART" id="SM00267">
    <property type="entry name" value="GGDEF"/>
    <property type="match status" value="1"/>
</dbReference>
<evidence type="ECO:0000259" key="3">
    <source>
        <dbReference type="PROSITE" id="PS50883"/>
    </source>
</evidence>
<dbReference type="Proteomes" id="UP000234343">
    <property type="component" value="Chromosome"/>
</dbReference>
<dbReference type="PANTHER" id="PTHR44757">
    <property type="entry name" value="DIGUANYLATE CYCLASE DGCP"/>
    <property type="match status" value="1"/>
</dbReference>
<dbReference type="SUPFAM" id="SSF141868">
    <property type="entry name" value="EAL domain-like"/>
    <property type="match status" value="1"/>
</dbReference>
<evidence type="ECO:0000313" key="6">
    <source>
        <dbReference type="Proteomes" id="UP000234343"/>
    </source>
</evidence>
<feature type="transmembrane region" description="Helical" evidence="2">
    <location>
        <begin position="37"/>
        <end position="59"/>
    </location>
</feature>
<dbReference type="KEGG" id="lsh:CAB17_11205"/>
<dbReference type="InterPro" id="IPR043128">
    <property type="entry name" value="Rev_trsase/Diguanyl_cyclase"/>
</dbReference>
<organism evidence="5 6">
    <name type="scientific">Legionella sainthelensi</name>
    <dbReference type="NCBI Taxonomy" id="28087"/>
    <lineage>
        <taxon>Bacteria</taxon>
        <taxon>Pseudomonadati</taxon>
        <taxon>Pseudomonadota</taxon>
        <taxon>Gammaproteobacteria</taxon>
        <taxon>Legionellales</taxon>
        <taxon>Legionellaceae</taxon>
        <taxon>Legionella</taxon>
    </lineage>
</organism>
<name>A0A2H5FLZ7_9GAMM</name>
<dbReference type="EMBL" id="CP025491">
    <property type="protein sequence ID" value="AUH72564.1"/>
    <property type="molecule type" value="Genomic_DNA"/>
</dbReference>
<dbReference type="InterPro" id="IPR001633">
    <property type="entry name" value="EAL_dom"/>
</dbReference>
<feature type="transmembrane region" description="Helical" evidence="2">
    <location>
        <begin position="126"/>
        <end position="143"/>
    </location>
</feature>
<dbReference type="SUPFAM" id="SSF55073">
    <property type="entry name" value="Nucleotide cyclase"/>
    <property type="match status" value="1"/>
</dbReference>
<comment type="cofactor">
    <cofactor evidence="1">
        <name>Mg(2+)</name>
        <dbReference type="ChEBI" id="CHEBI:18420"/>
    </cofactor>
</comment>
<dbReference type="CDD" id="cd00130">
    <property type="entry name" value="PAS"/>
    <property type="match status" value="1"/>
</dbReference>
<dbReference type="InterPro" id="IPR035965">
    <property type="entry name" value="PAS-like_dom_sf"/>
</dbReference>
<keyword evidence="2" id="KW-1133">Transmembrane helix</keyword>
<evidence type="ECO:0000256" key="1">
    <source>
        <dbReference type="ARBA" id="ARBA00001946"/>
    </source>
</evidence>
<dbReference type="InterPro" id="IPR029787">
    <property type="entry name" value="Nucleotide_cyclase"/>
</dbReference>
<feature type="transmembrane region" description="Helical" evidence="2">
    <location>
        <begin position="65"/>
        <end position="86"/>
    </location>
</feature>
<dbReference type="GO" id="GO:0003824">
    <property type="term" value="F:catalytic activity"/>
    <property type="evidence" value="ECO:0007669"/>
    <property type="project" value="UniProtKB-ARBA"/>
</dbReference>
<gene>
    <name evidence="5" type="ORF">CAB17_11205</name>
</gene>
<proteinExistence type="predicted"/>
<dbReference type="CDD" id="cd01948">
    <property type="entry name" value="EAL"/>
    <property type="match status" value="1"/>
</dbReference>
<dbReference type="Pfam" id="PF00990">
    <property type="entry name" value="GGDEF"/>
    <property type="match status" value="1"/>
</dbReference>
<dbReference type="Pfam" id="PF00563">
    <property type="entry name" value="EAL"/>
    <property type="match status" value="1"/>
</dbReference>
<keyword evidence="2" id="KW-0472">Membrane</keyword>
<dbReference type="InterPro" id="IPR052155">
    <property type="entry name" value="Biofilm_reg_signaling"/>
</dbReference>
<evidence type="ECO:0000259" key="4">
    <source>
        <dbReference type="PROSITE" id="PS50887"/>
    </source>
</evidence>
<protein>
    <submittedName>
        <fullName evidence="5">Diguanylate cyclase</fullName>
    </submittedName>
</protein>
<sequence>MDNKMCKRFLWIIDWFNPYQLSEKIRAKQIKLIYQQLTGFTLLAESLVASVICAALWTVTNHTLLISWLLYIYIASGLGRWILIKFYFHKRNISNDTWLILFIFSVFIAGCGWGFVPIFLMPDEVVFYQNFIILIIFAVTAVATNFNAPVLACCALFLILAFVPLSIWFFLQGGLYTLLGFMSFLYIGLMFSTAYYTNKFFLKSLLLNEEVISHTKALKNSLDLTTSILETTSDGILVMDLNKKVEYYNQRFLDMWKLSAQFIESHTIEEVIDKVLGHLENPQQFVEKIQYLFREINLKSFDILKFRDGKIYERYSKPRISENKINGRVWSFRDITERKKMEEKIYHQALHDTLTGLPNRTSLTKKLHQEIKYAKRFKTTIAILFIDIDNFKTINDSLGHDAGDILLQKIGRKLAVCMREIDTIFRFGGDEFVMFCLLKKWDEIDQVIHKIYSNLSSSIKIGTHDVIVTVSIGISFYPDHGSNPSTLIKNADIAMYSAKSQGRNSHQIYKQVLSQNLERRMTIQNYLHYAIENKEFFLVYQPILDLNSGRITSLEALLRWQHPKMGFISPNEFIPLAEESGLITQLGEWVMREACSQLKSFQKQGLRTVQVVINVSGIQISKEAFIKTIVQILDETQLDARYLEIELTESALMLDSKTIIKTLGRLKKWG</sequence>
<accession>A0A2H5FLZ7</accession>
<dbReference type="AlphaFoldDB" id="A0A2H5FLZ7"/>
<evidence type="ECO:0000256" key="2">
    <source>
        <dbReference type="SAM" id="Phobius"/>
    </source>
</evidence>
<dbReference type="InterPro" id="IPR035919">
    <property type="entry name" value="EAL_sf"/>
</dbReference>
<keyword evidence="2" id="KW-0812">Transmembrane</keyword>
<dbReference type="NCBIfam" id="TIGR00229">
    <property type="entry name" value="sensory_box"/>
    <property type="match status" value="1"/>
</dbReference>
<feature type="domain" description="GGDEF" evidence="4">
    <location>
        <begin position="379"/>
        <end position="511"/>
    </location>
</feature>
<feature type="domain" description="EAL" evidence="3">
    <location>
        <begin position="520"/>
        <end position="670"/>
    </location>
</feature>
<feature type="transmembrane region" description="Helical" evidence="2">
    <location>
        <begin position="176"/>
        <end position="196"/>
    </location>
</feature>
<dbReference type="PROSITE" id="PS50887">
    <property type="entry name" value="GGDEF"/>
    <property type="match status" value="1"/>
</dbReference>
<feature type="transmembrane region" description="Helical" evidence="2">
    <location>
        <begin position="150"/>
        <end position="170"/>
    </location>
</feature>
<dbReference type="Gene3D" id="3.30.70.270">
    <property type="match status" value="1"/>
</dbReference>
<dbReference type="Gene3D" id="3.20.20.450">
    <property type="entry name" value="EAL domain"/>
    <property type="match status" value="1"/>
</dbReference>
<dbReference type="SUPFAM" id="SSF55785">
    <property type="entry name" value="PYP-like sensor domain (PAS domain)"/>
    <property type="match status" value="1"/>
</dbReference>
<feature type="transmembrane region" description="Helical" evidence="2">
    <location>
        <begin position="98"/>
        <end position="120"/>
    </location>
</feature>
<dbReference type="PANTHER" id="PTHR44757:SF2">
    <property type="entry name" value="BIOFILM ARCHITECTURE MAINTENANCE PROTEIN MBAA"/>
    <property type="match status" value="1"/>
</dbReference>